<feature type="domain" description="DUF4026" evidence="2">
    <location>
        <begin position="44"/>
        <end position="187"/>
    </location>
</feature>
<dbReference type="Pfam" id="PF10077">
    <property type="entry name" value="DUF2314"/>
    <property type="match status" value="1"/>
</dbReference>
<dbReference type="Pfam" id="PF22789">
    <property type="entry name" value="DUF4026_C"/>
    <property type="match status" value="1"/>
</dbReference>
<evidence type="ECO:0000259" key="1">
    <source>
        <dbReference type="Pfam" id="PF10077"/>
    </source>
</evidence>
<accession>A0AAX3K6W8</accession>
<dbReference type="InterPro" id="IPR025102">
    <property type="entry name" value="DUF4026_N"/>
</dbReference>
<feature type="domain" description="DUF2314" evidence="1">
    <location>
        <begin position="354"/>
        <end position="452"/>
    </location>
</feature>
<evidence type="ECO:0000313" key="4">
    <source>
        <dbReference type="EMBL" id="WBB30906.1"/>
    </source>
</evidence>
<dbReference type="RefSeq" id="WP_269755233.1">
    <property type="nucleotide sequence ID" value="NZ_CP101412.1"/>
</dbReference>
<organism evidence="4 5">
    <name type="scientific">Parvimonas micra</name>
    <dbReference type="NCBI Taxonomy" id="33033"/>
    <lineage>
        <taxon>Bacteria</taxon>
        <taxon>Bacillati</taxon>
        <taxon>Bacillota</taxon>
        <taxon>Tissierellia</taxon>
        <taxon>Tissierellales</taxon>
        <taxon>Peptoniphilaceae</taxon>
        <taxon>Parvimonas</taxon>
    </lineage>
</organism>
<feature type="domain" description="DUF4026" evidence="3">
    <location>
        <begin position="195"/>
        <end position="311"/>
    </location>
</feature>
<dbReference type="InterPro" id="IPR018756">
    <property type="entry name" value="DUF2314"/>
</dbReference>
<sequence length="461" mass="53471">MSFFKKVINGLFNDSKEKKEEHSNEEYSPALIKEAPLTYWEEFSYMLALAPENYKITEDTFANIKAIDGVEIKEKIMPSEDLPGKLVISYDGVEYEVGFYVGDFYTDEIVEWQLQYFTEEEKEEILKVKNALNVYMKFEGNPKKCYHLQLKLVYAMIPEMVALCDESAERLLNKKWVELSAKSNVLPAPISLYTVQAVYDENEVWLHTHGLCRCNLHEIEILGSNKDDSGTHYDLISSYACRLLDENNPVEEDDGNEIGEETINMGVFYNGEPIVATSKKWINALKYYPKDILGGIEDRKESHNSKTNILFLYGSEEDFNKNRLRKPTEFTKKLENNPLYYISTEETARMSSLARERFYYVERMLKEKQEGKDDIAIIIKLGLETIDEDGNLDSKNREHIWFEALSMEGDSFKARLTQEPYNIPNLHEGDEGIYSIDYVSDWRIHTENGVVSPETVYLLDL</sequence>
<dbReference type="AlphaFoldDB" id="A0AAX3K6W8"/>
<dbReference type="InterPro" id="IPR053886">
    <property type="entry name" value="DUF4026_middle"/>
</dbReference>
<protein>
    <submittedName>
        <fullName evidence="4">DUF4026 domain-containing protein</fullName>
    </submittedName>
</protein>
<proteinExistence type="predicted"/>
<evidence type="ECO:0000313" key="5">
    <source>
        <dbReference type="Proteomes" id="UP001210690"/>
    </source>
</evidence>
<evidence type="ECO:0000259" key="2">
    <source>
        <dbReference type="Pfam" id="PF13218"/>
    </source>
</evidence>
<dbReference type="EMBL" id="CP101412">
    <property type="protein sequence ID" value="WBB30906.1"/>
    <property type="molecule type" value="Genomic_DNA"/>
</dbReference>
<dbReference type="Pfam" id="PF13218">
    <property type="entry name" value="DUF4026_N"/>
    <property type="match status" value="1"/>
</dbReference>
<dbReference type="Proteomes" id="UP001210690">
    <property type="component" value="Chromosome"/>
</dbReference>
<reference evidence="4" key="1">
    <citation type="submission" date="2022-07" db="EMBL/GenBank/DDBJ databases">
        <title>Parvimonas micra travels from the subgingival sulcus of the human oral cavity to the colorectal adenocarcinoma.</title>
        <authorList>
            <person name="Conde-Perez K."/>
            <person name="Buetas E."/>
            <person name="Aja-Macaya P."/>
            <person name="Martin-De Arribas E."/>
            <person name="Iglesias-Corras I."/>
            <person name="Trigo-Tasende N."/>
            <person name="Nasser-Ali M."/>
            <person name="Estevez L.S."/>
            <person name="Rumbo-Feal S."/>
            <person name="Otero-Alen B."/>
            <person name="Noguera J.F."/>
            <person name="Concha A."/>
            <person name="Pardinas-Lopez S."/>
            <person name="Carda-Dieguez M."/>
            <person name="Gomez-Randulfe I."/>
            <person name="Martinez-Lago N."/>
            <person name="Ladra S."/>
            <person name="Aparicio L.A."/>
            <person name="Bou G."/>
            <person name="Mira A."/>
            <person name="Vallejo J.A."/>
            <person name="Poza M."/>
        </authorList>
    </citation>
    <scope>NUCLEOTIDE SEQUENCE</scope>
    <source>
        <strain evidence="4">PM102KC-G-1</strain>
    </source>
</reference>
<name>A0AAX3K6W8_9FIRM</name>
<evidence type="ECO:0000259" key="3">
    <source>
        <dbReference type="Pfam" id="PF22789"/>
    </source>
</evidence>
<gene>
    <name evidence="4" type="ORF">NM222_00070</name>
</gene>